<dbReference type="Pfam" id="PF00383">
    <property type="entry name" value="dCMP_cyt_deam_1"/>
    <property type="match status" value="1"/>
</dbReference>
<dbReference type="InterPro" id="IPR002125">
    <property type="entry name" value="CMP_dCMP_dom"/>
</dbReference>
<comment type="caution">
    <text evidence="17">The sequence shown here is derived from an EMBL/GenBank/DDBJ whole genome shotgun (WGS) entry which is preliminary data.</text>
</comment>
<comment type="similarity">
    <text evidence="3 15">Belongs to the cytidine and deoxycytidylate deaminase family.</text>
</comment>
<dbReference type="PROSITE" id="PS00903">
    <property type="entry name" value="CYT_DCMP_DEAMINASES_1"/>
    <property type="match status" value="1"/>
</dbReference>
<comment type="cofactor">
    <cofactor evidence="1 14 15">
        <name>Zn(2+)</name>
        <dbReference type="ChEBI" id="CHEBI:29105"/>
    </cofactor>
</comment>
<dbReference type="PROSITE" id="PS51747">
    <property type="entry name" value="CYT_DCMP_DEAMINASES_2"/>
    <property type="match status" value="1"/>
</dbReference>
<dbReference type="PANTHER" id="PTHR11644">
    <property type="entry name" value="CYTIDINE DEAMINASE"/>
    <property type="match status" value="1"/>
</dbReference>
<dbReference type="GO" id="GO:0004126">
    <property type="term" value="F:cytidine deaminase activity"/>
    <property type="evidence" value="ECO:0007669"/>
    <property type="project" value="UniProtKB-UniRule"/>
</dbReference>
<reference evidence="17 18" key="1">
    <citation type="submission" date="2016-11" db="EMBL/GenBank/DDBJ databases">
        <title>Comparative genomics of Acidibacillus ferroxidans species.</title>
        <authorList>
            <person name="Oliveira G."/>
            <person name="Nunes G."/>
            <person name="Oliveira R."/>
            <person name="Araujo F."/>
            <person name="Salim A."/>
            <person name="Scholte L."/>
            <person name="Morais D."/>
            <person name="Nancucheo I."/>
            <person name="Johnson D.B."/>
            <person name="Grail B."/>
            <person name="Bittencourt J."/>
            <person name="Valadares R."/>
        </authorList>
    </citation>
    <scope>NUCLEOTIDE SEQUENCE [LARGE SCALE GENOMIC DNA]</scope>
    <source>
        <strain evidence="17 18">Y002</strain>
    </source>
</reference>
<proteinExistence type="inferred from homology"/>
<keyword evidence="18" id="KW-1185">Reference proteome</keyword>
<evidence type="ECO:0000259" key="16">
    <source>
        <dbReference type="PROSITE" id="PS51747"/>
    </source>
</evidence>
<dbReference type="NCBIfam" id="TIGR01354">
    <property type="entry name" value="cyt_deam_tetra"/>
    <property type="match status" value="1"/>
</dbReference>
<keyword evidence="6 14" id="KW-0479">Metal-binding</keyword>
<feature type="binding site" evidence="14">
    <location>
        <position position="92"/>
    </location>
    <ligand>
        <name>Zn(2+)</name>
        <dbReference type="ChEBI" id="CHEBI:29105"/>
        <note>catalytic</note>
    </ligand>
</feature>
<evidence type="ECO:0000256" key="2">
    <source>
        <dbReference type="ARBA" id="ARBA00003949"/>
    </source>
</evidence>
<evidence type="ECO:0000256" key="14">
    <source>
        <dbReference type="PIRSR" id="PIRSR606262-3"/>
    </source>
</evidence>
<evidence type="ECO:0000256" key="5">
    <source>
        <dbReference type="ARBA" id="ARBA00018266"/>
    </source>
</evidence>
<dbReference type="EC" id="3.5.4.5" evidence="4 15"/>
<dbReference type="GO" id="GO:0042802">
    <property type="term" value="F:identical protein binding"/>
    <property type="evidence" value="ECO:0007669"/>
    <property type="project" value="UniProtKB-ARBA"/>
</dbReference>
<evidence type="ECO:0000256" key="8">
    <source>
        <dbReference type="ARBA" id="ARBA00022833"/>
    </source>
</evidence>
<evidence type="ECO:0000256" key="13">
    <source>
        <dbReference type="PIRSR" id="PIRSR606262-2"/>
    </source>
</evidence>
<dbReference type="AlphaFoldDB" id="A0A2U3D6H5"/>
<dbReference type="EMBL" id="MPDK01000024">
    <property type="protein sequence ID" value="PWI56881.1"/>
    <property type="molecule type" value="Genomic_DNA"/>
</dbReference>
<evidence type="ECO:0000256" key="11">
    <source>
        <dbReference type="ARBA" id="ARBA00049558"/>
    </source>
</evidence>
<name>A0A2U3D6H5_SULT2</name>
<comment type="function">
    <text evidence="2 15">This enzyme scavenges exogenous and endogenous cytidine and 2'-deoxycytidine for UMP synthesis.</text>
</comment>
<dbReference type="Gene3D" id="3.40.140.10">
    <property type="entry name" value="Cytidine Deaminase, domain 2"/>
    <property type="match status" value="1"/>
</dbReference>
<evidence type="ECO:0000256" key="7">
    <source>
        <dbReference type="ARBA" id="ARBA00022801"/>
    </source>
</evidence>
<feature type="binding site" evidence="14">
    <location>
        <position position="89"/>
    </location>
    <ligand>
        <name>Zn(2+)</name>
        <dbReference type="ChEBI" id="CHEBI:29105"/>
        <note>catalytic</note>
    </ligand>
</feature>
<feature type="binding site" evidence="14">
    <location>
        <position position="56"/>
    </location>
    <ligand>
        <name>Zn(2+)</name>
        <dbReference type="ChEBI" id="CHEBI:29105"/>
        <note>catalytic</note>
    </ligand>
</feature>
<dbReference type="SUPFAM" id="SSF53927">
    <property type="entry name" value="Cytidine deaminase-like"/>
    <property type="match status" value="1"/>
</dbReference>
<comment type="catalytic activity">
    <reaction evidence="10 15">
        <text>2'-deoxycytidine + H2O + H(+) = 2'-deoxyuridine + NH4(+)</text>
        <dbReference type="Rhea" id="RHEA:13433"/>
        <dbReference type="ChEBI" id="CHEBI:15377"/>
        <dbReference type="ChEBI" id="CHEBI:15378"/>
        <dbReference type="ChEBI" id="CHEBI:15698"/>
        <dbReference type="ChEBI" id="CHEBI:16450"/>
        <dbReference type="ChEBI" id="CHEBI:28938"/>
        <dbReference type="EC" id="3.5.4.5"/>
    </reaction>
</comment>
<accession>A0A2U3D6H5</accession>
<dbReference type="PANTHER" id="PTHR11644:SF2">
    <property type="entry name" value="CYTIDINE DEAMINASE"/>
    <property type="match status" value="1"/>
</dbReference>
<dbReference type="CDD" id="cd01283">
    <property type="entry name" value="cytidine_deaminase"/>
    <property type="match status" value="1"/>
</dbReference>
<protein>
    <recommendedName>
        <fullName evidence="5 15">Cytidine deaminase</fullName>
        <ecNumber evidence="4 15">3.5.4.5</ecNumber>
    </recommendedName>
    <alternativeName>
        <fullName evidence="9 15">Cytidine aminohydrolase</fullName>
    </alternativeName>
</protein>
<feature type="active site" description="Proton donor" evidence="12">
    <location>
        <position position="58"/>
    </location>
</feature>
<dbReference type="InterPro" id="IPR006262">
    <property type="entry name" value="Cyt_deam_tetra"/>
</dbReference>
<evidence type="ECO:0000256" key="15">
    <source>
        <dbReference type="RuleBase" id="RU364006"/>
    </source>
</evidence>
<dbReference type="Proteomes" id="UP000245380">
    <property type="component" value="Unassembled WGS sequence"/>
</dbReference>
<feature type="binding site" evidence="13">
    <location>
        <begin position="45"/>
        <end position="51"/>
    </location>
    <ligand>
        <name>substrate</name>
    </ligand>
</feature>
<evidence type="ECO:0000313" key="17">
    <source>
        <dbReference type="EMBL" id="PWI56881.1"/>
    </source>
</evidence>
<evidence type="ECO:0000256" key="9">
    <source>
        <dbReference type="ARBA" id="ARBA00032005"/>
    </source>
</evidence>
<dbReference type="InterPro" id="IPR050202">
    <property type="entry name" value="Cyt/Deoxycyt_deaminase"/>
</dbReference>
<evidence type="ECO:0000256" key="10">
    <source>
        <dbReference type="ARBA" id="ARBA00049252"/>
    </source>
</evidence>
<dbReference type="InterPro" id="IPR016192">
    <property type="entry name" value="APOBEC/CMP_deaminase_Zn-bd"/>
</dbReference>
<gene>
    <name evidence="17" type="ORF">BM613_11455</name>
</gene>
<keyword evidence="7 15" id="KW-0378">Hydrolase</keyword>
<evidence type="ECO:0000256" key="12">
    <source>
        <dbReference type="PIRSR" id="PIRSR606262-1"/>
    </source>
</evidence>
<dbReference type="FunFam" id="3.40.140.10:FF:000008">
    <property type="entry name" value="Cytidine deaminase"/>
    <property type="match status" value="1"/>
</dbReference>
<dbReference type="GO" id="GO:0005829">
    <property type="term" value="C:cytosol"/>
    <property type="evidence" value="ECO:0007669"/>
    <property type="project" value="TreeGrafter"/>
</dbReference>
<evidence type="ECO:0000256" key="1">
    <source>
        <dbReference type="ARBA" id="ARBA00001947"/>
    </source>
</evidence>
<dbReference type="GO" id="GO:0008270">
    <property type="term" value="F:zinc ion binding"/>
    <property type="evidence" value="ECO:0007669"/>
    <property type="project" value="UniProtKB-UniRule"/>
</dbReference>
<evidence type="ECO:0000256" key="6">
    <source>
        <dbReference type="ARBA" id="ARBA00022723"/>
    </source>
</evidence>
<dbReference type="InterPro" id="IPR016193">
    <property type="entry name" value="Cytidine_deaminase-like"/>
</dbReference>
<feature type="domain" description="CMP/dCMP-type deaminase" evidence="16">
    <location>
        <begin position="4"/>
        <end position="131"/>
    </location>
</feature>
<dbReference type="GO" id="GO:0055086">
    <property type="term" value="P:nucleobase-containing small molecule metabolic process"/>
    <property type="evidence" value="ECO:0007669"/>
    <property type="project" value="UniProtKB-ARBA"/>
</dbReference>
<dbReference type="GO" id="GO:0072527">
    <property type="term" value="P:pyrimidine-containing compound metabolic process"/>
    <property type="evidence" value="ECO:0007669"/>
    <property type="project" value="UniProtKB-ARBA"/>
</dbReference>
<evidence type="ECO:0000256" key="4">
    <source>
        <dbReference type="ARBA" id="ARBA00012783"/>
    </source>
</evidence>
<evidence type="ECO:0000256" key="3">
    <source>
        <dbReference type="ARBA" id="ARBA00006576"/>
    </source>
</evidence>
<keyword evidence="8 14" id="KW-0862">Zinc</keyword>
<sequence>MQVDNFNFLLQQAQTVRENAYVPYSQFAVGAAIQTDSGTVFTGCNVENASYGLTNCAERSAVFRMIASGERKIRAIAVIADAPRPIAPCGACRQVLSEFGSENTIVLLANVAGERLQTTLGELLPYAFVKEDLNG</sequence>
<dbReference type="NCBIfam" id="NF004064">
    <property type="entry name" value="PRK05578.1"/>
    <property type="match status" value="1"/>
</dbReference>
<evidence type="ECO:0000313" key="18">
    <source>
        <dbReference type="Proteomes" id="UP000245380"/>
    </source>
</evidence>
<comment type="catalytic activity">
    <reaction evidence="11 15">
        <text>cytidine + H2O + H(+) = uridine + NH4(+)</text>
        <dbReference type="Rhea" id="RHEA:16069"/>
        <dbReference type="ChEBI" id="CHEBI:15377"/>
        <dbReference type="ChEBI" id="CHEBI:15378"/>
        <dbReference type="ChEBI" id="CHEBI:16704"/>
        <dbReference type="ChEBI" id="CHEBI:17562"/>
        <dbReference type="ChEBI" id="CHEBI:28938"/>
        <dbReference type="EC" id="3.5.4.5"/>
    </reaction>
</comment>
<organism evidence="17 18">
    <name type="scientific">Sulfoacidibacillus thermotolerans</name>
    <name type="common">Acidibacillus sulfuroxidans</name>
    <dbReference type="NCBI Taxonomy" id="1765684"/>
    <lineage>
        <taxon>Bacteria</taxon>
        <taxon>Bacillati</taxon>
        <taxon>Bacillota</taxon>
        <taxon>Bacilli</taxon>
        <taxon>Bacillales</taxon>
        <taxon>Alicyclobacillaceae</taxon>
        <taxon>Sulfoacidibacillus</taxon>
    </lineage>
</organism>